<gene>
    <name evidence="2" type="ORF">I41_11900</name>
</gene>
<dbReference type="KEGG" id="llh:I41_11900"/>
<dbReference type="AlphaFoldDB" id="A0A517TUI6"/>
<organism evidence="2 3">
    <name type="scientific">Lacipirellula limnantheis</name>
    <dbReference type="NCBI Taxonomy" id="2528024"/>
    <lineage>
        <taxon>Bacteria</taxon>
        <taxon>Pseudomonadati</taxon>
        <taxon>Planctomycetota</taxon>
        <taxon>Planctomycetia</taxon>
        <taxon>Pirellulales</taxon>
        <taxon>Lacipirellulaceae</taxon>
        <taxon>Lacipirellula</taxon>
    </lineage>
</organism>
<evidence type="ECO:0000313" key="2">
    <source>
        <dbReference type="EMBL" id="QDT72025.1"/>
    </source>
</evidence>
<keyword evidence="3" id="KW-1185">Reference proteome</keyword>
<protein>
    <recommendedName>
        <fullName evidence="1">Carbohydrate binding module xylan-binding domain-containing protein</fullName>
    </recommendedName>
</protein>
<evidence type="ECO:0000259" key="1">
    <source>
        <dbReference type="Pfam" id="PF16841"/>
    </source>
</evidence>
<reference evidence="2 3" key="1">
    <citation type="submission" date="2019-02" db="EMBL/GenBank/DDBJ databases">
        <title>Deep-cultivation of Planctomycetes and their phenomic and genomic characterization uncovers novel biology.</title>
        <authorList>
            <person name="Wiegand S."/>
            <person name="Jogler M."/>
            <person name="Boedeker C."/>
            <person name="Pinto D."/>
            <person name="Vollmers J."/>
            <person name="Rivas-Marin E."/>
            <person name="Kohn T."/>
            <person name="Peeters S.H."/>
            <person name="Heuer A."/>
            <person name="Rast P."/>
            <person name="Oberbeckmann S."/>
            <person name="Bunk B."/>
            <person name="Jeske O."/>
            <person name="Meyerdierks A."/>
            <person name="Storesund J.E."/>
            <person name="Kallscheuer N."/>
            <person name="Luecker S."/>
            <person name="Lage O.M."/>
            <person name="Pohl T."/>
            <person name="Merkel B.J."/>
            <person name="Hornburger P."/>
            <person name="Mueller R.-W."/>
            <person name="Bruemmer F."/>
            <person name="Labrenz M."/>
            <person name="Spormann A.M."/>
            <person name="Op den Camp H."/>
            <person name="Overmann J."/>
            <person name="Amann R."/>
            <person name="Jetten M.S.M."/>
            <person name="Mascher T."/>
            <person name="Medema M.H."/>
            <person name="Devos D.P."/>
            <person name="Kaster A.-K."/>
            <person name="Ovreas L."/>
            <person name="Rohde M."/>
            <person name="Galperin M.Y."/>
            <person name="Jogler C."/>
        </authorList>
    </citation>
    <scope>NUCLEOTIDE SEQUENCE [LARGE SCALE GENOMIC DNA]</scope>
    <source>
        <strain evidence="2 3">I41</strain>
    </source>
</reference>
<feature type="domain" description="Carbohydrate binding module xylan-binding" evidence="1">
    <location>
        <begin position="7"/>
        <end position="52"/>
    </location>
</feature>
<proteinExistence type="predicted"/>
<dbReference type="Gene3D" id="2.60.60.40">
    <property type="match status" value="1"/>
</dbReference>
<dbReference type="Pfam" id="PF16841">
    <property type="entry name" value="CBM60"/>
    <property type="match status" value="1"/>
</dbReference>
<dbReference type="Proteomes" id="UP000317909">
    <property type="component" value="Chromosome"/>
</dbReference>
<evidence type="ECO:0000313" key="3">
    <source>
        <dbReference type="Proteomes" id="UP000317909"/>
    </source>
</evidence>
<dbReference type="EMBL" id="CP036339">
    <property type="protein sequence ID" value="QDT72025.1"/>
    <property type="molecule type" value="Genomic_DNA"/>
</dbReference>
<name>A0A517TUI6_9BACT</name>
<dbReference type="InterPro" id="IPR031768">
    <property type="entry name" value="CBM60_xylan-bd"/>
</dbReference>
<accession>A0A517TUI6</accession>
<sequence length="91" mass="9734">MYASPTAIPISQIRVAYANDGNSSTGVDRNLRVDGVTLDGTFYQAEAANVFSTGTCVADVGRAPGLWQSEYLHANGYFQFASTAVPGVLWR</sequence>